<feature type="domain" description="Transposable element P transposase-like GTP-binding insertion" evidence="1">
    <location>
        <begin position="1"/>
        <end position="63"/>
    </location>
</feature>
<dbReference type="EMBL" id="JANIIK010000111">
    <property type="protein sequence ID" value="KAJ3595218.1"/>
    <property type="molecule type" value="Genomic_DNA"/>
</dbReference>
<gene>
    <name evidence="2" type="ORF">NHX12_004522</name>
</gene>
<reference evidence="2" key="1">
    <citation type="submission" date="2022-07" db="EMBL/GenBank/DDBJ databases">
        <title>Chromosome-level genome of Muraenolepis orangiensis.</title>
        <authorList>
            <person name="Kim J."/>
        </authorList>
    </citation>
    <scope>NUCLEOTIDE SEQUENCE</scope>
    <source>
        <strain evidence="2">KU_S4_2022</strain>
        <tissue evidence="2">Muscle</tissue>
    </source>
</reference>
<protein>
    <recommendedName>
        <fullName evidence="1">Transposable element P transposase-like GTP-binding insertion domain-containing protein</fullName>
    </recommendedName>
</protein>
<evidence type="ECO:0000259" key="1">
    <source>
        <dbReference type="Pfam" id="PF21788"/>
    </source>
</evidence>
<comment type="caution">
    <text evidence="2">The sequence shown here is derived from an EMBL/GenBank/DDBJ whole genome shotgun (WGS) entry which is preliminary data.</text>
</comment>
<organism evidence="2 3">
    <name type="scientific">Muraenolepis orangiensis</name>
    <name type="common">Patagonian moray cod</name>
    <dbReference type="NCBI Taxonomy" id="630683"/>
    <lineage>
        <taxon>Eukaryota</taxon>
        <taxon>Metazoa</taxon>
        <taxon>Chordata</taxon>
        <taxon>Craniata</taxon>
        <taxon>Vertebrata</taxon>
        <taxon>Euteleostomi</taxon>
        <taxon>Actinopterygii</taxon>
        <taxon>Neopterygii</taxon>
        <taxon>Teleostei</taxon>
        <taxon>Neoteleostei</taxon>
        <taxon>Acanthomorphata</taxon>
        <taxon>Zeiogadaria</taxon>
        <taxon>Gadariae</taxon>
        <taxon>Gadiformes</taxon>
        <taxon>Muraenolepidoidei</taxon>
        <taxon>Muraenolepididae</taxon>
        <taxon>Muraenolepis</taxon>
    </lineage>
</organism>
<name>A0A9Q0DX82_9TELE</name>
<sequence length="75" mass="8441">MKVKLATQVFSSSVADALEYCNTLLHLPQFRGCEEMVEFLRTIDAAFDVLNSRNPLEKGYKAPMRTTKIGLNKSC</sequence>
<dbReference type="InterPro" id="IPR048366">
    <property type="entry name" value="TNP-like_GBD"/>
</dbReference>
<keyword evidence="3" id="KW-1185">Reference proteome</keyword>
<dbReference type="OrthoDB" id="8949181at2759"/>
<dbReference type="Pfam" id="PF21788">
    <property type="entry name" value="TNP-like_GBD"/>
    <property type="match status" value="1"/>
</dbReference>
<evidence type="ECO:0000313" key="3">
    <source>
        <dbReference type="Proteomes" id="UP001148018"/>
    </source>
</evidence>
<accession>A0A9Q0DX82</accession>
<dbReference type="AlphaFoldDB" id="A0A9Q0DX82"/>
<proteinExistence type="predicted"/>
<evidence type="ECO:0000313" key="2">
    <source>
        <dbReference type="EMBL" id="KAJ3595218.1"/>
    </source>
</evidence>
<dbReference type="Proteomes" id="UP001148018">
    <property type="component" value="Unassembled WGS sequence"/>
</dbReference>